<evidence type="ECO:0000256" key="8">
    <source>
        <dbReference type="ARBA" id="ARBA00023098"/>
    </source>
</evidence>
<evidence type="ECO:0000256" key="1">
    <source>
        <dbReference type="ARBA" id="ARBA00007274"/>
    </source>
</evidence>
<evidence type="ECO:0000313" key="14">
    <source>
        <dbReference type="Proteomes" id="UP000609530"/>
    </source>
</evidence>
<dbReference type="PROSITE" id="PS00101">
    <property type="entry name" value="HEXAPEP_TRANSFERASES"/>
    <property type="match status" value="1"/>
</dbReference>
<feature type="region of interest" description="Disordered" evidence="12">
    <location>
        <begin position="232"/>
        <end position="253"/>
    </location>
</feature>
<evidence type="ECO:0000256" key="7">
    <source>
        <dbReference type="ARBA" id="ARBA00022737"/>
    </source>
</evidence>
<dbReference type="CDD" id="cd03349">
    <property type="entry name" value="LbH_XAT"/>
    <property type="match status" value="1"/>
</dbReference>
<evidence type="ECO:0000256" key="11">
    <source>
        <dbReference type="ARBA" id="ARBA00047633"/>
    </source>
</evidence>
<keyword evidence="5" id="KW-0441">Lipid A biosynthesis</keyword>
<keyword evidence="4" id="KW-0444">Lipid biosynthesis</keyword>
<comment type="catalytic activity">
    <reaction evidence="11">
        <text>chloramphenicol + acetyl-CoA = chloramphenicol 3-acetate + CoA</text>
        <dbReference type="Rhea" id="RHEA:18421"/>
        <dbReference type="ChEBI" id="CHEBI:16730"/>
        <dbReference type="ChEBI" id="CHEBI:17698"/>
        <dbReference type="ChEBI" id="CHEBI:57287"/>
        <dbReference type="ChEBI" id="CHEBI:57288"/>
        <dbReference type="EC" id="2.3.1.28"/>
    </reaction>
</comment>
<evidence type="ECO:0000256" key="9">
    <source>
        <dbReference type="ARBA" id="ARBA00023251"/>
    </source>
</evidence>
<keyword evidence="14" id="KW-1185">Reference proteome</keyword>
<evidence type="ECO:0000256" key="5">
    <source>
        <dbReference type="ARBA" id="ARBA00022556"/>
    </source>
</evidence>
<dbReference type="PANTHER" id="PTHR43300">
    <property type="entry name" value="ACETYLTRANSFERASE"/>
    <property type="match status" value="1"/>
</dbReference>
<evidence type="ECO:0000256" key="4">
    <source>
        <dbReference type="ARBA" id="ARBA00022516"/>
    </source>
</evidence>
<dbReference type="Pfam" id="PF00132">
    <property type="entry name" value="Hexapep"/>
    <property type="match status" value="1"/>
</dbReference>
<organism evidence="13 14">
    <name type="scientific">Pseudomonas oryzicola</name>
    <dbReference type="NCBI Taxonomy" id="485876"/>
    <lineage>
        <taxon>Bacteria</taxon>
        <taxon>Pseudomonadati</taxon>
        <taxon>Pseudomonadota</taxon>
        <taxon>Gammaproteobacteria</taxon>
        <taxon>Pseudomonadales</taxon>
        <taxon>Pseudomonadaceae</taxon>
        <taxon>Pseudomonas</taxon>
    </lineage>
</organism>
<dbReference type="SUPFAM" id="SSF51161">
    <property type="entry name" value="Trimeric LpxA-like enzymes"/>
    <property type="match status" value="1"/>
</dbReference>
<dbReference type="EMBL" id="JABWRZ020000001">
    <property type="protein sequence ID" value="MBV4490331.1"/>
    <property type="molecule type" value="Genomic_DNA"/>
</dbReference>
<dbReference type="InterPro" id="IPR011004">
    <property type="entry name" value="Trimer_LpxA-like_sf"/>
</dbReference>
<keyword evidence="6" id="KW-0808">Transferase</keyword>
<dbReference type="InterPro" id="IPR001451">
    <property type="entry name" value="Hexapep"/>
</dbReference>
<evidence type="ECO:0000256" key="12">
    <source>
        <dbReference type="SAM" id="MobiDB-lite"/>
    </source>
</evidence>
<evidence type="ECO:0000313" key="13">
    <source>
        <dbReference type="EMBL" id="MBV4490331.1"/>
    </source>
</evidence>
<dbReference type="Gene3D" id="2.160.10.10">
    <property type="entry name" value="Hexapeptide repeat proteins"/>
    <property type="match status" value="1"/>
</dbReference>
<dbReference type="PANTHER" id="PTHR43300:SF12">
    <property type="entry name" value="CHLORAMPHENICOL ACETYLTRANSFERASE"/>
    <property type="match status" value="1"/>
</dbReference>
<keyword evidence="8" id="KW-0443">Lipid metabolism</keyword>
<keyword evidence="10" id="KW-0012">Acyltransferase</keyword>
<name>A0ABS6Q8A5_9PSED</name>
<keyword evidence="9" id="KW-0046">Antibiotic resistance</keyword>
<comment type="similarity">
    <text evidence="1">Belongs to the transferase hexapeptide repeat family.</text>
</comment>
<sequence length="253" mass="27770">MLNPLKILKETRYKRLIRESGGKIAAGTSTFSKAAEAHIEAPVQLGHIRIESRQVSIGAHTYIRSNCTLSLVASIGRFCSIGSGCTIGQEKNTHPSTWVSTHPFQYENSRLSYVPELSYANIGHDVWIGAGATILEGVTVGTGAIIATQALVSRDVPPYAIVGGNPARIIRFRHSDDVIERLLNSRWWELDISMLNSLPLDNPSAFLDAIEASRSKPVANYKRLKLNKRSATELEARHTTHSSPLMPFKAPEA</sequence>
<reference evidence="13 14" key="1">
    <citation type="journal article" date="2020" name="Microorganisms">
        <title>Reliable Identification of Environmental Pseudomonas Isolates Using the rpoD Gene.</title>
        <authorList>
            <consortium name="The Broad Institute Genome Sequencing Platform"/>
            <person name="Girard L."/>
            <person name="Lood C."/>
            <person name="Rokni-Zadeh H."/>
            <person name="van Noort V."/>
            <person name="Lavigne R."/>
            <person name="De Mot R."/>
        </authorList>
    </citation>
    <scope>NUCLEOTIDE SEQUENCE [LARGE SCALE GENOMIC DNA]</scope>
    <source>
        <strain evidence="13 14">RD9SR1</strain>
    </source>
</reference>
<keyword evidence="7" id="KW-0677">Repeat</keyword>
<evidence type="ECO:0000256" key="10">
    <source>
        <dbReference type="ARBA" id="ARBA00023315"/>
    </source>
</evidence>
<dbReference type="EC" id="2.3.1.28" evidence="2"/>
<comment type="caution">
    <text evidence="13">The sequence shown here is derived from an EMBL/GenBank/DDBJ whole genome shotgun (WGS) entry which is preliminary data.</text>
</comment>
<evidence type="ECO:0000256" key="6">
    <source>
        <dbReference type="ARBA" id="ARBA00022679"/>
    </source>
</evidence>
<protein>
    <recommendedName>
        <fullName evidence="3">Chloramphenicol acetyltransferase</fullName>
        <ecNumber evidence="2">2.3.1.28</ecNumber>
    </recommendedName>
</protein>
<evidence type="ECO:0000256" key="2">
    <source>
        <dbReference type="ARBA" id="ARBA00013235"/>
    </source>
</evidence>
<dbReference type="InterPro" id="IPR018357">
    <property type="entry name" value="Hexapep_transf_CS"/>
</dbReference>
<accession>A0ABS6Q8A5</accession>
<evidence type="ECO:0000256" key="3">
    <source>
        <dbReference type="ARBA" id="ARBA00020291"/>
    </source>
</evidence>
<proteinExistence type="inferred from homology"/>
<dbReference type="Proteomes" id="UP000609530">
    <property type="component" value="Unassembled WGS sequence"/>
</dbReference>
<dbReference type="RefSeq" id="WP_186675991.1">
    <property type="nucleotide sequence ID" value="NZ_JABWRZ020000001.1"/>
</dbReference>
<gene>
    <name evidence="13" type="ORF">HU760_006940</name>
</gene>
<dbReference type="InterPro" id="IPR050179">
    <property type="entry name" value="Trans_hexapeptide_repeat"/>
</dbReference>